<protein>
    <recommendedName>
        <fullName evidence="13">Phenylalanine--tRNA ligase alpha subunit</fullName>
        <ecNumber evidence="13">6.1.1.20</ecNumber>
    </recommendedName>
    <alternativeName>
        <fullName evidence="13">Phenylalanyl-tRNA synthetase alpha subunit</fullName>
        <shortName evidence="13">PheRS</shortName>
    </alternativeName>
</protein>
<dbReference type="AlphaFoldDB" id="A0A1J4SHU6"/>
<comment type="subcellular location">
    <subcellularLocation>
        <location evidence="1 13">Cytoplasm</location>
    </subcellularLocation>
</comment>
<evidence type="ECO:0000256" key="9">
    <source>
        <dbReference type="ARBA" id="ARBA00022842"/>
    </source>
</evidence>
<organism evidence="15 16">
    <name type="scientific">Candidatus Desantisbacteria bacterium CG1_02_38_46</name>
    <dbReference type="NCBI Taxonomy" id="1817893"/>
    <lineage>
        <taxon>Bacteria</taxon>
        <taxon>Candidatus Desantisiibacteriota</taxon>
    </lineage>
</organism>
<gene>
    <name evidence="13" type="primary">pheS</name>
    <name evidence="15" type="ORF">AUJ66_01335</name>
</gene>
<name>A0A1J4SHU6_9BACT</name>
<dbReference type="InterPro" id="IPR004529">
    <property type="entry name" value="Phe-tRNA-synth_IIc_asu"/>
</dbReference>
<dbReference type="EC" id="6.1.1.20" evidence="13"/>
<dbReference type="GO" id="GO:0000049">
    <property type="term" value="F:tRNA binding"/>
    <property type="evidence" value="ECO:0007669"/>
    <property type="project" value="InterPro"/>
</dbReference>
<dbReference type="GO" id="GO:0006432">
    <property type="term" value="P:phenylalanyl-tRNA aminoacylation"/>
    <property type="evidence" value="ECO:0007669"/>
    <property type="project" value="UniProtKB-UniRule"/>
</dbReference>
<evidence type="ECO:0000259" key="14">
    <source>
        <dbReference type="PROSITE" id="PS50862"/>
    </source>
</evidence>
<comment type="cofactor">
    <cofactor evidence="13">
        <name>Mg(2+)</name>
        <dbReference type="ChEBI" id="CHEBI:18420"/>
    </cofactor>
    <text evidence="13">Binds 2 magnesium ions per tetramer.</text>
</comment>
<dbReference type="PROSITE" id="PS50862">
    <property type="entry name" value="AA_TRNA_LIGASE_II"/>
    <property type="match status" value="1"/>
</dbReference>
<dbReference type="InterPro" id="IPR002319">
    <property type="entry name" value="Phenylalanyl-tRNA_Synthase"/>
</dbReference>
<evidence type="ECO:0000256" key="2">
    <source>
        <dbReference type="ARBA" id="ARBA00010207"/>
    </source>
</evidence>
<dbReference type="Pfam" id="PF02912">
    <property type="entry name" value="Phe_tRNA-synt_N"/>
    <property type="match status" value="1"/>
</dbReference>
<keyword evidence="10 13" id="KW-0648">Protein biosynthesis</keyword>
<dbReference type="SUPFAM" id="SSF55681">
    <property type="entry name" value="Class II aaRS and biotin synthetases"/>
    <property type="match status" value="1"/>
</dbReference>
<dbReference type="EMBL" id="MNUO01000019">
    <property type="protein sequence ID" value="OIN98234.1"/>
    <property type="molecule type" value="Genomic_DNA"/>
</dbReference>
<feature type="domain" description="Aminoacyl-transfer RNA synthetases class-II family profile" evidence="14">
    <location>
        <begin position="116"/>
        <end position="326"/>
    </location>
</feature>
<dbReference type="Pfam" id="PF01409">
    <property type="entry name" value="tRNA-synt_2d"/>
    <property type="match status" value="1"/>
</dbReference>
<dbReference type="GO" id="GO:0005524">
    <property type="term" value="F:ATP binding"/>
    <property type="evidence" value="ECO:0007669"/>
    <property type="project" value="UniProtKB-UniRule"/>
</dbReference>
<dbReference type="InterPro" id="IPR006195">
    <property type="entry name" value="aa-tRNA-synth_II"/>
</dbReference>
<evidence type="ECO:0000256" key="7">
    <source>
        <dbReference type="ARBA" id="ARBA00022741"/>
    </source>
</evidence>
<keyword evidence="7 13" id="KW-0547">Nucleotide-binding</keyword>
<comment type="similarity">
    <text evidence="2 13">Belongs to the class-II aminoacyl-tRNA synthetase family. Phe-tRNA synthetase alpha subunit type 1 subfamily.</text>
</comment>
<dbReference type="GO" id="GO:0000287">
    <property type="term" value="F:magnesium ion binding"/>
    <property type="evidence" value="ECO:0007669"/>
    <property type="project" value="UniProtKB-UniRule"/>
</dbReference>
<evidence type="ECO:0000256" key="10">
    <source>
        <dbReference type="ARBA" id="ARBA00022917"/>
    </source>
</evidence>
<evidence type="ECO:0000256" key="12">
    <source>
        <dbReference type="ARBA" id="ARBA00049255"/>
    </source>
</evidence>
<dbReference type="STRING" id="1817893.AUJ66_01335"/>
<evidence type="ECO:0000256" key="3">
    <source>
        <dbReference type="ARBA" id="ARBA00011209"/>
    </source>
</evidence>
<keyword evidence="11 13" id="KW-0030">Aminoacyl-tRNA synthetase</keyword>
<sequence>MQDSIKNLKNEADKEIGAAMDQKSLEEIRIKYLGKKGILTQILHSIGEMPQDKRPQAGLLANAIKGEIALLYRKKLEELIPGTVGICTLTDLTLPGRKMTAGRFHPLSLISDEILQIFKRLGFNVVDGREIETEYYNFEALNTPEDHPARDLQDTFYITRDILLRTHTSPVQIRVMENSKPPIRIVSSGKCYRRDASDATHSPTFHQIEGLMVDKGVTFAHLKGILSSFLVQLFGVNTVVRFTPSYFPFTEPSVEVSIGCWICKRKGCHICGNGYLEILGAGMVDPNVFKYVKYDSKKYSGFAFGMGIERIAMLKYGIEDIRLFLENDIRFLKQF</sequence>
<dbReference type="PANTHER" id="PTHR11538">
    <property type="entry name" value="PHENYLALANYL-TRNA SYNTHETASE"/>
    <property type="match status" value="1"/>
</dbReference>
<dbReference type="InterPro" id="IPR045864">
    <property type="entry name" value="aa-tRNA-synth_II/BPL/LPL"/>
</dbReference>
<evidence type="ECO:0000256" key="13">
    <source>
        <dbReference type="HAMAP-Rule" id="MF_00281"/>
    </source>
</evidence>
<evidence type="ECO:0000256" key="8">
    <source>
        <dbReference type="ARBA" id="ARBA00022840"/>
    </source>
</evidence>
<keyword evidence="4 13" id="KW-0963">Cytoplasm</keyword>
<evidence type="ECO:0000256" key="6">
    <source>
        <dbReference type="ARBA" id="ARBA00022723"/>
    </source>
</evidence>
<dbReference type="InterPro" id="IPR010978">
    <property type="entry name" value="tRNA-bd_arm"/>
</dbReference>
<dbReference type="PANTHER" id="PTHR11538:SF41">
    <property type="entry name" value="PHENYLALANINE--TRNA LIGASE, MITOCHONDRIAL"/>
    <property type="match status" value="1"/>
</dbReference>
<keyword evidence="6 13" id="KW-0479">Metal-binding</keyword>
<evidence type="ECO:0000256" key="5">
    <source>
        <dbReference type="ARBA" id="ARBA00022598"/>
    </source>
</evidence>
<dbReference type="FunFam" id="3.30.930.10:FF:000003">
    <property type="entry name" value="Phenylalanine--tRNA ligase alpha subunit"/>
    <property type="match status" value="1"/>
</dbReference>
<evidence type="ECO:0000256" key="11">
    <source>
        <dbReference type="ARBA" id="ARBA00023146"/>
    </source>
</evidence>
<evidence type="ECO:0000313" key="16">
    <source>
        <dbReference type="Proteomes" id="UP000182278"/>
    </source>
</evidence>
<keyword evidence="5 13" id="KW-0436">Ligase</keyword>
<dbReference type="InterPro" id="IPR022911">
    <property type="entry name" value="Phe_tRNA_ligase_alpha1_bac"/>
</dbReference>
<dbReference type="Gene3D" id="3.30.930.10">
    <property type="entry name" value="Bira Bifunctional Protein, Domain 2"/>
    <property type="match status" value="1"/>
</dbReference>
<proteinExistence type="inferred from homology"/>
<dbReference type="GO" id="GO:0004826">
    <property type="term" value="F:phenylalanine-tRNA ligase activity"/>
    <property type="evidence" value="ECO:0007669"/>
    <property type="project" value="UniProtKB-UniRule"/>
</dbReference>
<accession>A0A1J4SHU6</accession>
<keyword evidence="9 13" id="KW-0460">Magnesium</keyword>
<feature type="binding site" evidence="13">
    <location>
        <position position="251"/>
    </location>
    <ligand>
        <name>Mg(2+)</name>
        <dbReference type="ChEBI" id="CHEBI:18420"/>
        <note>shared with beta subunit</note>
    </ligand>
</feature>
<comment type="catalytic activity">
    <reaction evidence="12 13">
        <text>tRNA(Phe) + L-phenylalanine + ATP = L-phenylalanyl-tRNA(Phe) + AMP + diphosphate + H(+)</text>
        <dbReference type="Rhea" id="RHEA:19413"/>
        <dbReference type="Rhea" id="RHEA-COMP:9668"/>
        <dbReference type="Rhea" id="RHEA-COMP:9699"/>
        <dbReference type="ChEBI" id="CHEBI:15378"/>
        <dbReference type="ChEBI" id="CHEBI:30616"/>
        <dbReference type="ChEBI" id="CHEBI:33019"/>
        <dbReference type="ChEBI" id="CHEBI:58095"/>
        <dbReference type="ChEBI" id="CHEBI:78442"/>
        <dbReference type="ChEBI" id="CHEBI:78531"/>
        <dbReference type="ChEBI" id="CHEBI:456215"/>
        <dbReference type="EC" id="6.1.1.20"/>
    </reaction>
</comment>
<reference evidence="15 16" key="1">
    <citation type="journal article" date="2016" name="Environ. Microbiol.">
        <title>Genomic resolution of a cold subsurface aquifer community provides metabolic insights for novel microbes adapted to high CO concentrations.</title>
        <authorList>
            <person name="Probst A.J."/>
            <person name="Castelle C.J."/>
            <person name="Singh A."/>
            <person name="Brown C.T."/>
            <person name="Anantharaman K."/>
            <person name="Sharon I."/>
            <person name="Hug L.A."/>
            <person name="Burstein D."/>
            <person name="Emerson J.B."/>
            <person name="Thomas B.C."/>
            <person name="Banfield J.F."/>
        </authorList>
    </citation>
    <scope>NUCLEOTIDE SEQUENCE [LARGE SCALE GENOMIC DNA]</scope>
    <source>
        <strain evidence="15">CG1_02_38_46</strain>
    </source>
</reference>
<evidence type="ECO:0000256" key="1">
    <source>
        <dbReference type="ARBA" id="ARBA00004496"/>
    </source>
</evidence>
<dbReference type="HAMAP" id="MF_00281">
    <property type="entry name" value="Phe_tRNA_synth_alpha1"/>
    <property type="match status" value="1"/>
</dbReference>
<keyword evidence="8 13" id="KW-0067">ATP-binding</keyword>
<comment type="caution">
    <text evidence="15">The sequence shown here is derived from an EMBL/GenBank/DDBJ whole genome shotgun (WGS) entry which is preliminary data.</text>
</comment>
<dbReference type="GO" id="GO:0005737">
    <property type="term" value="C:cytoplasm"/>
    <property type="evidence" value="ECO:0007669"/>
    <property type="project" value="UniProtKB-SubCell"/>
</dbReference>
<dbReference type="NCBIfam" id="TIGR00468">
    <property type="entry name" value="pheS"/>
    <property type="match status" value="1"/>
</dbReference>
<dbReference type="Proteomes" id="UP000182278">
    <property type="component" value="Unassembled WGS sequence"/>
</dbReference>
<dbReference type="InterPro" id="IPR004188">
    <property type="entry name" value="Phe-tRNA_ligase_II_N"/>
</dbReference>
<dbReference type="CDD" id="cd00496">
    <property type="entry name" value="PheRS_alpha_core"/>
    <property type="match status" value="1"/>
</dbReference>
<evidence type="ECO:0000313" key="15">
    <source>
        <dbReference type="EMBL" id="OIN98234.1"/>
    </source>
</evidence>
<evidence type="ECO:0000256" key="4">
    <source>
        <dbReference type="ARBA" id="ARBA00022490"/>
    </source>
</evidence>
<comment type="subunit">
    <text evidence="3 13">Tetramer of two alpha and two beta subunits.</text>
</comment>
<dbReference type="SUPFAM" id="SSF46589">
    <property type="entry name" value="tRNA-binding arm"/>
    <property type="match status" value="1"/>
</dbReference>